<organism evidence="11 12">
    <name type="scientific">Dreissena polymorpha</name>
    <name type="common">Zebra mussel</name>
    <name type="synonym">Mytilus polymorpha</name>
    <dbReference type="NCBI Taxonomy" id="45954"/>
    <lineage>
        <taxon>Eukaryota</taxon>
        <taxon>Metazoa</taxon>
        <taxon>Spiralia</taxon>
        <taxon>Lophotrochozoa</taxon>
        <taxon>Mollusca</taxon>
        <taxon>Bivalvia</taxon>
        <taxon>Autobranchia</taxon>
        <taxon>Heteroconchia</taxon>
        <taxon>Euheterodonta</taxon>
        <taxon>Imparidentia</taxon>
        <taxon>Neoheterodontei</taxon>
        <taxon>Myida</taxon>
        <taxon>Dreissenoidea</taxon>
        <taxon>Dreissenidae</taxon>
        <taxon>Dreissena</taxon>
    </lineage>
</organism>
<keyword evidence="2" id="KW-1003">Cell membrane</keyword>
<keyword evidence="4 9" id="KW-1133">Transmembrane helix</keyword>
<sequence length="436" mass="47626">MMEYMETENVTVSPNTVITMTSDCIHTATLAVCTVLVIFVLFLGCAGNGIVLFNALTTKRHRHASDLLVINLAGADFIMCTCLSPMFLFLLFSTSEIPKVFCASILFLGVTSGLLSLLSLVSVAMHRKCRVAGLLRKSMSLSKISVVVGIIWIISVTVAVAGTLHVTLLWKDETINECTNVINGGKSGSFVLYYLSPVTIVGLLLICVCYGSIASAARGHQNYGQLGMAPRAGGCHSNTNCVNRKIDNQQFCADKCSSPSPDSSTDNGNKALIMCFVVTLTVSLCWGPLIMSQFVQIFTGETIILYQVKLCGIALIFLNSALNPYLYGQNNCKTKHRYIKWLYACARCEYSLPIKHKLKQNLDHELEQCPLKGSPPNQDDTVSGPISGPSCNSCSDCRVTDALHARQYLTNIWYAQLLMTSFRDSYSVKTAPVENV</sequence>
<feature type="transmembrane region" description="Helical" evidence="9">
    <location>
        <begin position="68"/>
        <end position="92"/>
    </location>
</feature>
<dbReference type="Pfam" id="PF00001">
    <property type="entry name" value="7tm_1"/>
    <property type="match status" value="1"/>
</dbReference>
<comment type="caution">
    <text evidence="11">The sequence shown here is derived from an EMBL/GenBank/DDBJ whole genome shotgun (WGS) entry which is preliminary data.</text>
</comment>
<evidence type="ECO:0000313" key="11">
    <source>
        <dbReference type="EMBL" id="KAH3857256.1"/>
    </source>
</evidence>
<dbReference type="CDD" id="cd00637">
    <property type="entry name" value="7tm_classA_rhodopsin-like"/>
    <property type="match status" value="1"/>
</dbReference>
<keyword evidence="12" id="KW-1185">Reference proteome</keyword>
<evidence type="ECO:0000259" key="10">
    <source>
        <dbReference type="PROSITE" id="PS50262"/>
    </source>
</evidence>
<accession>A0A9D4LFQ6</accession>
<evidence type="ECO:0000313" key="12">
    <source>
        <dbReference type="Proteomes" id="UP000828390"/>
    </source>
</evidence>
<keyword evidence="3 9" id="KW-0812">Transmembrane</keyword>
<dbReference type="AlphaFoldDB" id="A0A9D4LFQ6"/>
<evidence type="ECO:0000256" key="1">
    <source>
        <dbReference type="ARBA" id="ARBA00004651"/>
    </source>
</evidence>
<evidence type="ECO:0000256" key="8">
    <source>
        <dbReference type="ARBA" id="ARBA00023224"/>
    </source>
</evidence>
<proteinExistence type="predicted"/>
<name>A0A9D4LFQ6_DREPO</name>
<evidence type="ECO:0000256" key="9">
    <source>
        <dbReference type="SAM" id="Phobius"/>
    </source>
</evidence>
<feature type="transmembrane region" description="Helical" evidence="9">
    <location>
        <begin position="190"/>
        <end position="213"/>
    </location>
</feature>
<keyword evidence="5" id="KW-0297">G-protein coupled receptor</keyword>
<evidence type="ECO:0000256" key="6">
    <source>
        <dbReference type="ARBA" id="ARBA00023136"/>
    </source>
</evidence>
<evidence type="ECO:0000256" key="3">
    <source>
        <dbReference type="ARBA" id="ARBA00022692"/>
    </source>
</evidence>
<keyword evidence="6 9" id="KW-0472">Membrane</keyword>
<dbReference type="InterPro" id="IPR017452">
    <property type="entry name" value="GPCR_Rhodpsn_7TM"/>
</dbReference>
<evidence type="ECO:0000256" key="5">
    <source>
        <dbReference type="ARBA" id="ARBA00023040"/>
    </source>
</evidence>
<keyword evidence="8" id="KW-0807">Transducer</keyword>
<feature type="domain" description="G-protein coupled receptors family 1 profile" evidence="10">
    <location>
        <begin position="47"/>
        <end position="327"/>
    </location>
</feature>
<protein>
    <recommendedName>
        <fullName evidence="10">G-protein coupled receptors family 1 profile domain-containing protein</fullName>
    </recommendedName>
</protein>
<evidence type="ECO:0000256" key="4">
    <source>
        <dbReference type="ARBA" id="ARBA00022989"/>
    </source>
</evidence>
<gene>
    <name evidence="11" type="ORF">DPMN_099862</name>
</gene>
<evidence type="ECO:0000256" key="7">
    <source>
        <dbReference type="ARBA" id="ARBA00023170"/>
    </source>
</evidence>
<feature type="transmembrane region" description="Helical" evidence="9">
    <location>
        <begin position="28"/>
        <end position="56"/>
    </location>
</feature>
<keyword evidence="7" id="KW-0675">Receptor</keyword>
<dbReference type="GO" id="GO:0005886">
    <property type="term" value="C:plasma membrane"/>
    <property type="evidence" value="ECO:0007669"/>
    <property type="project" value="UniProtKB-SubCell"/>
</dbReference>
<dbReference type="EMBL" id="JAIWYP010000003">
    <property type="protein sequence ID" value="KAH3857256.1"/>
    <property type="molecule type" value="Genomic_DNA"/>
</dbReference>
<dbReference type="InterPro" id="IPR000276">
    <property type="entry name" value="GPCR_Rhodpsn"/>
</dbReference>
<dbReference type="SUPFAM" id="SSF81321">
    <property type="entry name" value="Family A G protein-coupled receptor-like"/>
    <property type="match status" value="1"/>
</dbReference>
<dbReference type="Proteomes" id="UP000828390">
    <property type="component" value="Unassembled WGS sequence"/>
</dbReference>
<reference evidence="11" key="2">
    <citation type="submission" date="2020-11" db="EMBL/GenBank/DDBJ databases">
        <authorList>
            <person name="McCartney M.A."/>
            <person name="Auch B."/>
            <person name="Kono T."/>
            <person name="Mallez S."/>
            <person name="Becker A."/>
            <person name="Gohl D.M."/>
            <person name="Silverstein K.A.T."/>
            <person name="Koren S."/>
            <person name="Bechman K.B."/>
            <person name="Herman A."/>
            <person name="Abrahante J.E."/>
            <person name="Garbe J."/>
        </authorList>
    </citation>
    <scope>NUCLEOTIDE SEQUENCE</scope>
    <source>
        <strain evidence="11">Duluth1</strain>
        <tissue evidence="11">Whole animal</tissue>
    </source>
</reference>
<comment type="subcellular location">
    <subcellularLocation>
        <location evidence="1">Cell membrane</location>
        <topology evidence="1">Multi-pass membrane protein</topology>
    </subcellularLocation>
</comment>
<dbReference type="GO" id="GO:0016493">
    <property type="term" value="F:C-C chemokine receptor activity"/>
    <property type="evidence" value="ECO:0007669"/>
    <property type="project" value="TreeGrafter"/>
</dbReference>
<evidence type="ECO:0000256" key="2">
    <source>
        <dbReference type="ARBA" id="ARBA00022475"/>
    </source>
</evidence>
<feature type="transmembrane region" description="Helical" evidence="9">
    <location>
        <begin position="104"/>
        <end position="125"/>
    </location>
</feature>
<reference evidence="11" key="1">
    <citation type="journal article" date="2019" name="bioRxiv">
        <title>The Genome of the Zebra Mussel, Dreissena polymorpha: A Resource for Invasive Species Research.</title>
        <authorList>
            <person name="McCartney M.A."/>
            <person name="Auch B."/>
            <person name="Kono T."/>
            <person name="Mallez S."/>
            <person name="Zhang Y."/>
            <person name="Obille A."/>
            <person name="Becker A."/>
            <person name="Abrahante J.E."/>
            <person name="Garbe J."/>
            <person name="Badalamenti J.P."/>
            <person name="Herman A."/>
            <person name="Mangelson H."/>
            <person name="Liachko I."/>
            <person name="Sullivan S."/>
            <person name="Sone E.D."/>
            <person name="Koren S."/>
            <person name="Silverstein K.A.T."/>
            <person name="Beckman K.B."/>
            <person name="Gohl D.M."/>
        </authorList>
    </citation>
    <scope>NUCLEOTIDE SEQUENCE</scope>
    <source>
        <strain evidence="11">Duluth1</strain>
        <tissue evidence="11">Whole animal</tissue>
    </source>
</reference>
<feature type="transmembrane region" description="Helical" evidence="9">
    <location>
        <begin position="146"/>
        <end position="170"/>
    </location>
</feature>
<feature type="transmembrane region" description="Helical" evidence="9">
    <location>
        <begin position="303"/>
        <end position="327"/>
    </location>
</feature>
<dbReference type="PANTHER" id="PTHR24228">
    <property type="entry name" value="B2 BRADYKININ RECEPTOR/ANGIOTENSIN II RECEPTOR"/>
    <property type="match status" value="1"/>
</dbReference>
<dbReference type="PROSITE" id="PS50262">
    <property type="entry name" value="G_PROTEIN_RECEP_F1_2"/>
    <property type="match status" value="1"/>
</dbReference>
<dbReference type="PRINTS" id="PR00237">
    <property type="entry name" value="GPCRRHODOPSN"/>
</dbReference>
<feature type="transmembrane region" description="Helical" evidence="9">
    <location>
        <begin position="271"/>
        <end position="291"/>
    </location>
</feature>
<dbReference type="Gene3D" id="1.20.1070.10">
    <property type="entry name" value="Rhodopsin 7-helix transmembrane proteins"/>
    <property type="match status" value="1"/>
</dbReference>
<dbReference type="PANTHER" id="PTHR24228:SF55">
    <property type="entry name" value="G-PROTEIN COUPLED RECEPTOR 75-RELATED"/>
    <property type="match status" value="1"/>
</dbReference>